<dbReference type="KEGG" id="cqu:CpipJ_CPIJ014578"/>
<gene>
    <name evidence="2" type="primary">6047782</name>
    <name evidence="1" type="ORF">CpipJ_CPIJ014578</name>
</gene>
<evidence type="ECO:0000313" key="1">
    <source>
        <dbReference type="EMBL" id="EDS40717.1"/>
    </source>
</evidence>
<accession>B0X571</accession>
<evidence type="ECO:0000313" key="2">
    <source>
        <dbReference type="EnsemblMetazoa" id="CPIJ014578-PA"/>
    </source>
</evidence>
<organism>
    <name type="scientific">Culex quinquefasciatus</name>
    <name type="common">Southern house mosquito</name>
    <name type="synonym">Culex pungens</name>
    <dbReference type="NCBI Taxonomy" id="7176"/>
    <lineage>
        <taxon>Eukaryota</taxon>
        <taxon>Metazoa</taxon>
        <taxon>Ecdysozoa</taxon>
        <taxon>Arthropoda</taxon>
        <taxon>Hexapoda</taxon>
        <taxon>Insecta</taxon>
        <taxon>Pterygota</taxon>
        <taxon>Neoptera</taxon>
        <taxon>Endopterygota</taxon>
        <taxon>Diptera</taxon>
        <taxon>Nematocera</taxon>
        <taxon>Culicoidea</taxon>
        <taxon>Culicidae</taxon>
        <taxon>Culicinae</taxon>
        <taxon>Culicini</taxon>
        <taxon>Culex</taxon>
        <taxon>Culex</taxon>
    </lineage>
</organism>
<sequence>MLIGSKGFELTTFGLRVQPPSAIPPEQAWINDKLFETQKLKFVEGENNLFNVSVSGSIPKEELESPTTIECFLTVPETNYTKKRSTIYYGPLCTDFWPVSSRPLPVRKFGDKIDVLFQFVLHDICVLS</sequence>
<dbReference type="InParanoid" id="B0X571"/>
<keyword evidence="3" id="KW-1185">Reference proteome</keyword>
<evidence type="ECO:0000313" key="3">
    <source>
        <dbReference type="Proteomes" id="UP000002320"/>
    </source>
</evidence>
<dbReference type="EnsemblMetazoa" id="CPIJ014578-RA">
    <property type="protein sequence ID" value="CPIJ014578-PA"/>
    <property type="gene ID" value="CPIJ014578"/>
</dbReference>
<dbReference type="HOGENOM" id="CLU_1961745_0_0_1"/>
<dbReference type="VEuPathDB" id="VectorBase:CPIJ014578"/>
<reference evidence="2" key="2">
    <citation type="submission" date="2021-02" db="UniProtKB">
        <authorList>
            <consortium name="EnsemblMetazoa"/>
        </authorList>
    </citation>
    <scope>IDENTIFICATION</scope>
    <source>
        <strain evidence="2">JHB</strain>
    </source>
</reference>
<proteinExistence type="predicted"/>
<dbReference type="Proteomes" id="UP000002320">
    <property type="component" value="Unassembled WGS sequence"/>
</dbReference>
<dbReference type="OrthoDB" id="6478865at2759"/>
<protein>
    <submittedName>
        <fullName evidence="1 2">Uncharacterized protein</fullName>
    </submittedName>
</protein>
<dbReference type="AlphaFoldDB" id="B0X571"/>
<dbReference type="EMBL" id="DS232368">
    <property type="protein sequence ID" value="EDS40717.1"/>
    <property type="molecule type" value="Genomic_DNA"/>
</dbReference>
<dbReference type="VEuPathDB" id="VectorBase:CQUJHB003605"/>
<name>B0X571_CULQU</name>
<reference evidence="1" key="1">
    <citation type="submission" date="2007-03" db="EMBL/GenBank/DDBJ databases">
        <title>Annotation of Culex pipiens quinquefasciatus.</title>
        <authorList>
            <consortium name="The Broad Institute Genome Sequencing Platform"/>
            <person name="Atkinson P.W."/>
            <person name="Hemingway J."/>
            <person name="Christensen B.M."/>
            <person name="Higgs S."/>
            <person name="Kodira C."/>
            <person name="Hannick L."/>
            <person name="Megy K."/>
            <person name="O'Leary S."/>
            <person name="Pearson M."/>
            <person name="Haas B.J."/>
            <person name="Mauceli E."/>
            <person name="Wortman J.R."/>
            <person name="Lee N.H."/>
            <person name="Guigo R."/>
            <person name="Stanke M."/>
            <person name="Alvarado L."/>
            <person name="Amedeo P."/>
            <person name="Antoine C.H."/>
            <person name="Arensburger P."/>
            <person name="Bidwell S.L."/>
            <person name="Crawford M."/>
            <person name="Camaro F."/>
            <person name="Devon K."/>
            <person name="Engels R."/>
            <person name="Hammond M."/>
            <person name="Howarth C."/>
            <person name="Koehrsen M."/>
            <person name="Lawson D."/>
            <person name="Montgomery P."/>
            <person name="Nene V."/>
            <person name="Nusbaum C."/>
            <person name="Puiu D."/>
            <person name="Romero-Severson J."/>
            <person name="Severson D.W."/>
            <person name="Shumway M."/>
            <person name="Sisk P."/>
            <person name="Stolte C."/>
            <person name="Zeng Q."/>
            <person name="Eisenstadt E."/>
            <person name="Fraser-Liggett C."/>
            <person name="Strausberg R."/>
            <person name="Galagan J."/>
            <person name="Birren B."/>
            <person name="Collins F.H."/>
        </authorList>
    </citation>
    <scope>NUCLEOTIDE SEQUENCE [LARGE SCALE GENOMIC DNA]</scope>
    <source>
        <strain evidence="1">JHB</strain>
    </source>
</reference>